<dbReference type="Pfam" id="PF00083">
    <property type="entry name" value="Sugar_tr"/>
    <property type="match status" value="1"/>
</dbReference>
<feature type="transmembrane region" description="Helical" evidence="11">
    <location>
        <begin position="440"/>
        <end position="463"/>
    </location>
</feature>
<dbReference type="InterPro" id="IPR005829">
    <property type="entry name" value="Sugar_transporter_CS"/>
</dbReference>
<dbReference type="InterPro" id="IPR020846">
    <property type="entry name" value="MFS_dom"/>
</dbReference>
<feature type="transmembrane region" description="Helical" evidence="11">
    <location>
        <begin position="13"/>
        <end position="33"/>
    </location>
</feature>
<evidence type="ECO:0000256" key="6">
    <source>
        <dbReference type="ARBA" id="ARBA00022847"/>
    </source>
</evidence>
<evidence type="ECO:0000256" key="11">
    <source>
        <dbReference type="SAM" id="Phobius"/>
    </source>
</evidence>
<gene>
    <name evidence="13" type="ORF">Fot_53594</name>
</gene>
<evidence type="ECO:0000256" key="8">
    <source>
        <dbReference type="ARBA" id="ARBA00023136"/>
    </source>
</evidence>
<accession>A0ABD1PJ56</accession>
<feature type="transmembrane region" description="Helical" evidence="11">
    <location>
        <begin position="129"/>
        <end position="151"/>
    </location>
</feature>
<comment type="similarity">
    <text evidence="9">Belongs to the major facilitator superfamily. Phosphate:H(+) symporter (TC 2.A.1.9) family.</text>
</comment>
<dbReference type="PROSITE" id="PS50850">
    <property type="entry name" value="MFS"/>
    <property type="match status" value="1"/>
</dbReference>
<keyword evidence="4 13" id="KW-0762">Sugar transport</keyword>
<evidence type="ECO:0000256" key="3">
    <source>
        <dbReference type="ARBA" id="ARBA00022448"/>
    </source>
</evidence>
<keyword evidence="6" id="KW-0769">Symport</keyword>
<dbReference type="PROSITE" id="PS00216">
    <property type="entry name" value="SUGAR_TRANSPORT_1"/>
    <property type="match status" value="1"/>
</dbReference>
<dbReference type="PANTHER" id="PTHR23500">
    <property type="entry name" value="SOLUTE CARRIER FAMILY 2, FACILITATED GLUCOSE TRANSPORTER"/>
    <property type="match status" value="1"/>
</dbReference>
<dbReference type="InterPro" id="IPR005828">
    <property type="entry name" value="MFS_sugar_transport-like"/>
</dbReference>
<dbReference type="Gene3D" id="1.20.1250.20">
    <property type="entry name" value="MFS general substrate transporter like domains"/>
    <property type="match status" value="1"/>
</dbReference>
<evidence type="ECO:0000259" key="12">
    <source>
        <dbReference type="PROSITE" id="PS50850"/>
    </source>
</evidence>
<feature type="transmembrane region" description="Helical" evidence="11">
    <location>
        <begin position="413"/>
        <end position="434"/>
    </location>
</feature>
<dbReference type="InterPro" id="IPR003663">
    <property type="entry name" value="Sugar/inositol_transpt"/>
</dbReference>
<dbReference type="FunFam" id="1.20.1250.20:FF:000002">
    <property type="entry name" value="Sugar transport protein 13"/>
    <property type="match status" value="1"/>
</dbReference>
<evidence type="ECO:0000256" key="1">
    <source>
        <dbReference type="ARBA" id="ARBA00004141"/>
    </source>
</evidence>
<dbReference type="GO" id="GO:0015293">
    <property type="term" value="F:symporter activity"/>
    <property type="evidence" value="ECO:0007669"/>
    <property type="project" value="UniProtKB-KW"/>
</dbReference>
<evidence type="ECO:0000313" key="14">
    <source>
        <dbReference type="Proteomes" id="UP001604277"/>
    </source>
</evidence>
<feature type="transmembrane region" description="Helical" evidence="11">
    <location>
        <begin position="193"/>
        <end position="214"/>
    </location>
</feature>
<comment type="similarity">
    <text evidence="2 10">Belongs to the major facilitator superfamily. Sugar transporter (TC 2.A.1.1) family.</text>
</comment>
<feature type="transmembrane region" description="Helical" evidence="11">
    <location>
        <begin position="105"/>
        <end position="123"/>
    </location>
</feature>
<dbReference type="NCBIfam" id="TIGR00879">
    <property type="entry name" value="SP"/>
    <property type="match status" value="1"/>
</dbReference>
<dbReference type="EMBL" id="JBFOLJ010000019">
    <property type="protein sequence ID" value="KAL2463938.1"/>
    <property type="molecule type" value="Genomic_DNA"/>
</dbReference>
<keyword evidence="8 11" id="KW-0472">Membrane</keyword>
<dbReference type="InterPro" id="IPR045262">
    <property type="entry name" value="STP/PLT_plant"/>
</dbReference>
<comment type="caution">
    <text evidence="13">The sequence shown here is derived from an EMBL/GenBank/DDBJ whole genome shotgun (WGS) entry which is preliminary data.</text>
</comment>
<dbReference type="SUPFAM" id="SSF103473">
    <property type="entry name" value="MFS general substrate transporter"/>
    <property type="match status" value="1"/>
</dbReference>
<feature type="transmembrane region" description="Helical" evidence="11">
    <location>
        <begin position="375"/>
        <end position="401"/>
    </location>
</feature>
<dbReference type="InterPro" id="IPR044778">
    <property type="entry name" value="MFS_STP/MST-like_plant"/>
</dbReference>
<comment type="subcellular location">
    <subcellularLocation>
        <location evidence="1">Membrane</location>
        <topology evidence="1">Multi-pass membrane protein</topology>
    </subcellularLocation>
</comment>
<keyword evidence="5 11" id="KW-0812">Transmembrane</keyword>
<name>A0ABD1PJ56_9LAMI</name>
<keyword evidence="3 10" id="KW-0813">Transport</keyword>
<dbReference type="PROSITE" id="PS00217">
    <property type="entry name" value="SUGAR_TRANSPORT_2"/>
    <property type="match status" value="1"/>
</dbReference>
<feature type="transmembrane region" description="Helical" evidence="11">
    <location>
        <begin position="312"/>
        <end position="334"/>
    </location>
</feature>
<protein>
    <submittedName>
        <fullName evidence="13">Sugar transport protein 8</fullName>
    </submittedName>
</protein>
<feature type="domain" description="Major facilitator superfamily (MFS) profile" evidence="12">
    <location>
        <begin position="20"/>
        <end position="467"/>
    </location>
</feature>
<dbReference type="CDD" id="cd17361">
    <property type="entry name" value="MFS_STP"/>
    <property type="match status" value="1"/>
</dbReference>
<evidence type="ECO:0000256" key="10">
    <source>
        <dbReference type="RuleBase" id="RU003346"/>
    </source>
</evidence>
<evidence type="ECO:0000256" key="2">
    <source>
        <dbReference type="ARBA" id="ARBA00010992"/>
    </source>
</evidence>
<feature type="transmembrane region" description="Helical" evidence="11">
    <location>
        <begin position="74"/>
        <end position="93"/>
    </location>
</feature>
<feature type="transmembrane region" description="Helical" evidence="11">
    <location>
        <begin position="276"/>
        <end position="300"/>
    </location>
</feature>
<reference evidence="14" key="1">
    <citation type="submission" date="2024-07" db="EMBL/GenBank/DDBJ databases">
        <title>Two chromosome-level genome assemblies of Korean endemic species Abeliophyllum distichum and Forsythia ovata (Oleaceae).</title>
        <authorList>
            <person name="Jang H."/>
        </authorList>
    </citation>
    <scope>NUCLEOTIDE SEQUENCE [LARGE SCALE GENOMIC DNA]</scope>
</reference>
<evidence type="ECO:0000256" key="9">
    <source>
        <dbReference type="ARBA" id="ARBA00044504"/>
    </source>
</evidence>
<evidence type="ECO:0000256" key="4">
    <source>
        <dbReference type="ARBA" id="ARBA00022597"/>
    </source>
</evidence>
<dbReference type="PRINTS" id="PR00171">
    <property type="entry name" value="SUGRTRNSPORT"/>
</dbReference>
<sequence>MVNHESDIFKSKITFYVLACWILAAFGGLMFGYDIGISGGVTGMDDFLIKFFPKIYERKLHASENNYCKYDDQLLQLFTSSLYLAALVASFFASKSCSLLGRKPTILMASTFFIAGAVLSAAAEMKWMLIMGRILFGIGVGFGNEAVPLFLTEIAPAEHRGAVNILFQLFVTIGIFIANLVNFGTSMVHPHGWRLSLGLAAVPAAILFLGSLIITETPPSLVERGKAAEGKAALLKIRGVNDVEAEFQQIVAACEQARQVKQPFKKLLKRSSRPPLIIAIALQIFQQFTGINAIMFYAPVLFQTLGFKTDASLLSSVITGLVNVSSTFVSIYAVDKVGRRLLLLQACVQMFVSQLAIGFILHFHLKETGSLDKTLSAVVVALVCTFVMSFAWSWGPLGWLIPSEIFPLETRTAGFAFAVSSNMVFTFLIAQAFLSMLCHLQAYIFFFFSAWIFVMGLFVAFLLPETKGIPIDLMTERVWKQHSVWNKFFKDEGNRSYEEYEDNPGDAELGNSEVEDSDCDNAKLQTIVRSLTNNYECGLRKKEFQIE</sequence>
<organism evidence="13 14">
    <name type="scientific">Forsythia ovata</name>
    <dbReference type="NCBI Taxonomy" id="205694"/>
    <lineage>
        <taxon>Eukaryota</taxon>
        <taxon>Viridiplantae</taxon>
        <taxon>Streptophyta</taxon>
        <taxon>Embryophyta</taxon>
        <taxon>Tracheophyta</taxon>
        <taxon>Spermatophyta</taxon>
        <taxon>Magnoliopsida</taxon>
        <taxon>eudicotyledons</taxon>
        <taxon>Gunneridae</taxon>
        <taxon>Pentapetalae</taxon>
        <taxon>asterids</taxon>
        <taxon>lamiids</taxon>
        <taxon>Lamiales</taxon>
        <taxon>Oleaceae</taxon>
        <taxon>Forsythieae</taxon>
        <taxon>Forsythia</taxon>
    </lineage>
</organism>
<dbReference type="InterPro" id="IPR036259">
    <property type="entry name" value="MFS_trans_sf"/>
</dbReference>
<evidence type="ECO:0000313" key="13">
    <source>
        <dbReference type="EMBL" id="KAL2463938.1"/>
    </source>
</evidence>
<feature type="transmembrane region" description="Helical" evidence="11">
    <location>
        <begin position="163"/>
        <end position="181"/>
    </location>
</feature>
<evidence type="ECO:0000256" key="5">
    <source>
        <dbReference type="ARBA" id="ARBA00022692"/>
    </source>
</evidence>
<feature type="transmembrane region" description="Helical" evidence="11">
    <location>
        <begin position="341"/>
        <end position="363"/>
    </location>
</feature>
<evidence type="ECO:0000256" key="7">
    <source>
        <dbReference type="ARBA" id="ARBA00022989"/>
    </source>
</evidence>
<dbReference type="GO" id="GO:0016020">
    <property type="term" value="C:membrane"/>
    <property type="evidence" value="ECO:0007669"/>
    <property type="project" value="UniProtKB-SubCell"/>
</dbReference>
<proteinExistence type="inferred from homology"/>
<keyword evidence="7 11" id="KW-1133">Transmembrane helix</keyword>
<keyword evidence="14" id="KW-1185">Reference proteome</keyword>
<dbReference type="PANTHER" id="PTHR23500:SF371">
    <property type="entry name" value="OS07G0206600 PROTEIN"/>
    <property type="match status" value="1"/>
</dbReference>
<dbReference type="AlphaFoldDB" id="A0ABD1PJ56"/>
<dbReference type="Proteomes" id="UP001604277">
    <property type="component" value="Unassembled WGS sequence"/>
</dbReference>